<dbReference type="Proteomes" id="UP000055035">
    <property type="component" value="Unassembled WGS sequence"/>
</dbReference>
<evidence type="ECO:0000313" key="1">
    <source>
        <dbReference type="EMBL" id="KTD17828.1"/>
    </source>
</evidence>
<keyword evidence="2" id="KW-1185">Reference proteome</keyword>
<dbReference type="EMBL" id="LNYJ01000011">
    <property type="protein sequence ID" value="KTD17828.1"/>
    <property type="molecule type" value="Genomic_DNA"/>
</dbReference>
<accession>A0A0W0VCG5</accession>
<gene>
    <name evidence="1" type="ORF">Ljor_2134</name>
</gene>
<evidence type="ECO:0000313" key="2">
    <source>
        <dbReference type="Proteomes" id="UP000055035"/>
    </source>
</evidence>
<dbReference type="PATRIC" id="fig|456.5.peg.2290"/>
<protein>
    <submittedName>
        <fullName evidence="1">Uncharacterized protein</fullName>
    </submittedName>
</protein>
<dbReference type="AlphaFoldDB" id="A0A0W0VCG5"/>
<sequence length="241" mass="27481">MFRAFSNPFGFFNYFSTPSSPEQLPKMDFAYKSKDHLQILEQRLKCFKQAQQNLFEFDNQILTSLGVGLFFYAGSSFIPLLPSTTLSIAGFSYAAYLWGHRSANPDLVLRPYWAALKDLIEAYSWAMTKKDKWYKLGVPLIQEVILTLGPFVKPETIALWSEEDFSSYLLSYREIEPSETFKEKCAEFSAGRQVKNIWFGVYGEGGNGDLMAVSIAYLKGCTQRVAERYAPAMVTGYLKMQ</sequence>
<reference evidence="1 2" key="1">
    <citation type="submission" date="2015-11" db="EMBL/GenBank/DDBJ databases">
        <title>Genomic analysis of 38 Legionella species identifies large and diverse effector repertoires.</title>
        <authorList>
            <person name="Burstein D."/>
            <person name="Amaro F."/>
            <person name="Zusman T."/>
            <person name="Lifshitz Z."/>
            <person name="Cohen O."/>
            <person name="Gilbert J.A."/>
            <person name="Pupko T."/>
            <person name="Shuman H.A."/>
            <person name="Segal G."/>
        </authorList>
    </citation>
    <scope>NUCLEOTIDE SEQUENCE [LARGE SCALE GENOMIC DNA]</scope>
    <source>
        <strain evidence="1 2">BL-540</strain>
    </source>
</reference>
<comment type="caution">
    <text evidence="1">The sequence shown here is derived from an EMBL/GenBank/DDBJ whole genome shotgun (WGS) entry which is preliminary data.</text>
</comment>
<name>A0A0W0VCG5_9GAMM</name>
<proteinExistence type="predicted"/>
<dbReference type="RefSeq" id="WP_058471548.1">
    <property type="nucleotide sequence ID" value="NZ_CAAAIC010000001.1"/>
</dbReference>
<dbReference type="OrthoDB" id="5653724at2"/>
<organism evidence="1 2">
    <name type="scientific">Legionella jordanis</name>
    <dbReference type="NCBI Taxonomy" id="456"/>
    <lineage>
        <taxon>Bacteria</taxon>
        <taxon>Pseudomonadati</taxon>
        <taxon>Pseudomonadota</taxon>
        <taxon>Gammaproteobacteria</taxon>
        <taxon>Legionellales</taxon>
        <taxon>Legionellaceae</taxon>
        <taxon>Legionella</taxon>
    </lineage>
</organism>